<feature type="transmembrane region" description="Helical" evidence="1">
    <location>
        <begin position="6"/>
        <end position="28"/>
    </location>
</feature>
<gene>
    <name evidence="2" type="ORF">WAE58_11755</name>
</gene>
<keyword evidence="1" id="KW-0812">Transmembrane</keyword>
<organism evidence="2 3">
    <name type="scientific">Pedobacter panaciterrae</name>
    <dbReference type="NCBI Taxonomy" id="363849"/>
    <lineage>
        <taxon>Bacteria</taxon>
        <taxon>Pseudomonadati</taxon>
        <taxon>Bacteroidota</taxon>
        <taxon>Sphingobacteriia</taxon>
        <taxon>Sphingobacteriales</taxon>
        <taxon>Sphingobacteriaceae</taxon>
        <taxon>Pedobacter</taxon>
    </lineage>
</organism>
<feature type="transmembrane region" description="Helical" evidence="1">
    <location>
        <begin position="104"/>
        <end position="126"/>
    </location>
</feature>
<comment type="caution">
    <text evidence="2">The sequence shown here is derived from an EMBL/GenBank/DDBJ whole genome shotgun (WGS) entry which is preliminary data.</text>
</comment>
<reference evidence="2 3" key="1">
    <citation type="submission" date="2024-03" db="EMBL/GenBank/DDBJ databases">
        <title>Sequence of Lycoming College Course Isolates.</title>
        <authorList>
            <person name="Plotts O."/>
            <person name="Newman J."/>
        </authorList>
    </citation>
    <scope>NUCLEOTIDE SEQUENCE [LARGE SCALE GENOMIC DNA]</scope>
    <source>
        <strain evidence="2 3">CJB-3</strain>
    </source>
</reference>
<feature type="transmembrane region" description="Helical" evidence="1">
    <location>
        <begin position="207"/>
        <end position="228"/>
    </location>
</feature>
<feature type="transmembrane region" description="Helical" evidence="1">
    <location>
        <begin position="74"/>
        <end position="92"/>
    </location>
</feature>
<evidence type="ECO:0008006" key="4">
    <source>
        <dbReference type="Google" id="ProtNLM"/>
    </source>
</evidence>
<protein>
    <recommendedName>
        <fullName evidence="4">Lycopene cyclase domain-containing protein</fullName>
    </recommendedName>
</protein>
<evidence type="ECO:0000313" key="2">
    <source>
        <dbReference type="EMBL" id="MEJ2903107.1"/>
    </source>
</evidence>
<proteinExistence type="predicted"/>
<evidence type="ECO:0000256" key="1">
    <source>
        <dbReference type="SAM" id="Phobius"/>
    </source>
</evidence>
<keyword evidence="1" id="KW-0472">Membrane</keyword>
<name>A0ABU8NNT0_9SPHI</name>
<keyword evidence="1" id="KW-1133">Transmembrane helix</keyword>
<feature type="transmembrane region" description="Helical" evidence="1">
    <location>
        <begin position="138"/>
        <end position="156"/>
    </location>
</feature>
<keyword evidence="3" id="KW-1185">Reference proteome</keyword>
<evidence type="ECO:0000313" key="3">
    <source>
        <dbReference type="Proteomes" id="UP001378956"/>
    </source>
</evidence>
<dbReference type="RefSeq" id="WP_337716527.1">
    <property type="nucleotide sequence ID" value="NZ_JBBEUB010000003.1"/>
</dbReference>
<dbReference type="EMBL" id="JBBEUB010000003">
    <property type="protein sequence ID" value="MEJ2903107.1"/>
    <property type="molecule type" value="Genomic_DNA"/>
</dbReference>
<feature type="transmembrane region" description="Helical" evidence="1">
    <location>
        <begin position="40"/>
        <end position="62"/>
    </location>
</feature>
<feature type="transmembrane region" description="Helical" evidence="1">
    <location>
        <begin position="168"/>
        <end position="187"/>
    </location>
</feature>
<sequence>MIIGLPLFVVVLFVLTTLFTLFLFYRVIKRSLQFNVSSKANLLLIVLSLWIIVQAILGLNFVFSSDTTVFPPKIAIMGVFPAILSIMLVFLTRGGRKFIDGLPILNLTYLHVGRIPVEIILYLLFINGTVPELMTFEGRNFDILAGISAPLVAYFGISKKKMAKGSLLAWNVICLCLLINIVANAFLSVPSPIQKFGFDQPNIAVLYFPFSLLPAFIVPVMFFSHLVSIRQLLMNKVRVFDAN</sequence>
<accession>A0ABU8NNT0</accession>
<dbReference type="Proteomes" id="UP001378956">
    <property type="component" value="Unassembled WGS sequence"/>
</dbReference>